<accession>A0A0P1GJK8</accession>
<dbReference type="STRING" id="928856.SAMN04488049_10566"/>
<reference evidence="2 3" key="1">
    <citation type="submission" date="2015-09" db="EMBL/GenBank/DDBJ databases">
        <authorList>
            <consortium name="Swine Surveillance"/>
        </authorList>
    </citation>
    <scope>NUCLEOTIDE SEQUENCE [LARGE SCALE GENOMIC DNA]</scope>
    <source>
        <strain evidence="2 3">CECT 7557</strain>
    </source>
</reference>
<dbReference type="PROSITE" id="PS50042">
    <property type="entry name" value="CNMP_BINDING_3"/>
    <property type="match status" value="1"/>
</dbReference>
<dbReference type="InterPro" id="IPR037401">
    <property type="entry name" value="SnoaL-like"/>
</dbReference>
<dbReference type="EMBL" id="CYSD01000043">
    <property type="protein sequence ID" value="CUH82045.1"/>
    <property type="molecule type" value="Genomic_DNA"/>
</dbReference>
<dbReference type="SUPFAM" id="SSF54427">
    <property type="entry name" value="NTF2-like"/>
    <property type="match status" value="1"/>
</dbReference>
<sequence>MSHVDLLRRWYEEIWNKGNYAVIEEMLDPEICFSGPVRSLVQYRDDYAEVIQAFKALIPDMYVEITHALEQDDLASCRVSVRRKQNSRHFDVNITGQLTVRVKDGRFVEFLSDFNYFQMYAQLGQLPEDAMPICLTGEKLIWAD</sequence>
<dbReference type="OrthoDB" id="7844074at2"/>
<dbReference type="Pfam" id="PF12680">
    <property type="entry name" value="SnoaL_2"/>
    <property type="match status" value="1"/>
</dbReference>
<dbReference type="AlphaFoldDB" id="A0A0P1GJK8"/>
<dbReference type="Gene3D" id="3.10.450.50">
    <property type="match status" value="1"/>
</dbReference>
<protein>
    <submittedName>
        <fullName evidence="2">Putative ester cyclase</fullName>
    </submittedName>
</protein>
<name>A0A0P1GJK8_9RHOB</name>
<dbReference type="RefSeq" id="WP_058291704.1">
    <property type="nucleotide sequence ID" value="NZ_CYSD01000043.1"/>
</dbReference>
<dbReference type="Proteomes" id="UP000052022">
    <property type="component" value="Unassembled WGS sequence"/>
</dbReference>
<dbReference type="InterPro" id="IPR000595">
    <property type="entry name" value="cNMP-bd_dom"/>
</dbReference>
<keyword evidence="3" id="KW-1185">Reference proteome</keyword>
<gene>
    <name evidence="2" type="ORF">TRM7557_03722</name>
</gene>
<feature type="domain" description="Cyclic nucleotide-binding" evidence="1">
    <location>
        <begin position="53"/>
        <end position="144"/>
    </location>
</feature>
<organism evidence="2 3">
    <name type="scientific">Tritonibacter multivorans</name>
    <dbReference type="NCBI Taxonomy" id="928856"/>
    <lineage>
        <taxon>Bacteria</taxon>
        <taxon>Pseudomonadati</taxon>
        <taxon>Pseudomonadota</taxon>
        <taxon>Alphaproteobacteria</taxon>
        <taxon>Rhodobacterales</taxon>
        <taxon>Paracoccaceae</taxon>
        <taxon>Tritonibacter</taxon>
    </lineage>
</organism>
<dbReference type="InterPro" id="IPR032710">
    <property type="entry name" value="NTF2-like_dom_sf"/>
</dbReference>
<proteinExistence type="predicted"/>
<evidence type="ECO:0000313" key="3">
    <source>
        <dbReference type="Proteomes" id="UP000052022"/>
    </source>
</evidence>
<evidence type="ECO:0000313" key="2">
    <source>
        <dbReference type="EMBL" id="CUH82045.1"/>
    </source>
</evidence>
<evidence type="ECO:0000259" key="1">
    <source>
        <dbReference type="PROSITE" id="PS50042"/>
    </source>
</evidence>